<keyword evidence="3" id="KW-0547">Nucleotide-binding</keyword>
<dbReference type="InterPro" id="IPR027417">
    <property type="entry name" value="P-loop_NTPase"/>
</dbReference>
<dbReference type="RefSeq" id="WP_284723848.1">
    <property type="nucleotide sequence ID" value="NZ_FXTU01000001.1"/>
</dbReference>
<evidence type="ECO:0000256" key="2">
    <source>
        <dbReference type="ARBA" id="ARBA00022448"/>
    </source>
</evidence>
<dbReference type="Gene3D" id="3.40.50.300">
    <property type="entry name" value="P-loop containing nucleotide triphosphate hydrolases"/>
    <property type="match status" value="1"/>
</dbReference>
<dbReference type="PANTHER" id="PTHR43335:SF4">
    <property type="entry name" value="ABC TRANSPORTER, ATP-BINDING PROTEIN"/>
    <property type="match status" value="1"/>
</dbReference>
<reference evidence="6" key="1">
    <citation type="submission" date="2017-05" db="EMBL/GenBank/DDBJ databases">
        <authorList>
            <person name="Varghese N."/>
            <person name="Submissions S."/>
        </authorList>
    </citation>
    <scope>NUCLEOTIDE SEQUENCE</scope>
    <source>
        <strain evidence="6">DSM 45262</strain>
    </source>
</reference>
<keyword evidence="7" id="KW-1185">Reference proteome</keyword>
<dbReference type="InterPro" id="IPR003593">
    <property type="entry name" value="AAA+_ATPase"/>
</dbReference>
<dbReference type="InterPro" id="IPR017871">
    <property type="entry name" value="ABC_transporter-like_CS"/>
</dbReference>
<dbReference type="EMBL" id="FXTU01000001">
    <property type="protein sequence ID" value="SMP01511.1"/>
    <property type="molecule type" value="Genomic_DNA"/>
</dbReference>
<dbReference type="PROSITE" id="PS00211">
    <property type="entry name" value="ABC_TRANSPORTER_1"/>
    <property type="match status" value="1"/>
</dbReference>
<dbReference type="SMART" id="SM00382">
    <property type="entry name" value="AAA"/>
    <property type="match status" value="1"/>
</dbReference>
<dbReference type="AlphaFoldDB" id="A0AA45WIX2"/>
<comment type="similarity">
    <text evidence="1">Belongs to the ABC transporter superfamily.</text>
</comment>
<dbReference type="GO" id="GO:0005524">
    <property type="term" value="F:ATP binding"/>
    <property type="evidence" value="ECO:0007669"/>
    <property type="project" value="UniProtKB-KW"/>
</dbReference>
<dbReference type="InterPro" id="IPR003439">
    <property type="entry name" value="ABC_transporter-like_ATP-bd"/>
</dbReference>
<sequence length="304" mass="34362">MSDWVIHTNLLTKKYRKQYSVKNLNLQVARGGVYGFLGHNGAGKTTTIKMLLGMVKQTSGNICIFDRNIKRDRKTILQKIGSLVESPTYYGHLTGHENLRVITRVLGLSEKHIQDALSLVRLTKDAHRLVKNYSLGMKQRLGIAAALIGNPELLILDEPTNGLDPAGILEIRDLITRLPKERGVTILISSHLLSEIEQTANYIGIINKGELVYQDTLDALKKQVKGRIELEVNQPMEAAHYLNRFGWHAYIDENKLCLDVTDKEKVAQTIRSLVQGSFDIFDFRRMEPSLENIFIELTGKEQSL</sequence>
<evidence type="ECO:0000259" key="5">
    <source>
        <dbReference type="PROSITE" id="PS50893"/>
    </source>
</evidence>
<name>A0AA45WIX2_9BACL</name>
<gene>
    <name evidence="6" type="ORF">SAMN06265361_101256</name>
</gene>
<dbReference type="PANTHER" id="PTHR43335">
    <property type="entry name" value="ABC TRANSPORTER, ATP-BINDING PROTEIN"/>
    <property type="match status" value="1"/>
</dbReference>
<evidence type="ECO:0000313" key="6">
    <source>
        <dbReference type="EMBL" id="SMP01511.1"/>
    </source>
</evidence>
<evidence type="ECO:0000313" key="7">
    <source>
        <dbReference type="Proteomes" id="UP001157946"/>
    </source>
</evidence>
<dbReference type="GO" id="GO:0016887">
    <property type="term" value="F:ATP hydrolysis activity"/>
    <property type="evidence" value="ECO:0007669"/>
    <property type="project" value="InterPro"/>
</dbReference>
<organism evidence="6 7">
    <name type="scientific">Laceyella tengchongensis</name>
    <dbReference type="NCBI Taxonomy" id="574699"/>
    <lineage>
        <taxon>Bacteria</taxon>
        <taxon>Bacillati</taxon>
        <taxon>Bacillota</taxon>
        <taxon>Bacilli</taxon>
        <taxon>Bacillales</taxon>
        <taxon>Thermoactinomycetaceae</taxon>
        <taxon>Laceyella</taxon>
    </lineage>
</organism>
<proteinExistence type="inferred from homology"/>
<keyword evidence="4 6" id="KW-0067">ATP-binding</keyword>
<evidence type="ECO:0000256" key="4">
    <source>
        <dbReference type="ARBA" id="ARBA00022840"/>
    </source>
</evidence>
<evidence type="ECO:0000256" key="3">
    <source>
        <dbReference type="ARBA" id="ARBA00022741"/>
    </source>
</evidence>
<protein>
    <submittedName>
        <fullName evidence="6">ABC-2 type transport system ATP-binding protein</fullName>
    </submittedName>
</protein>
<feature type="domain" description="ABC transporter" evidence="5">
    <location>
        <begin position="6"/>
        <end position="233"/>
    </location>
</feature>
<dbReference type="Pfam" id="PF00005">
    <property type="entry name" value="ABC_tran"/>
    <property type="match status" value="1"/>
</dbReference>
<dbReference type="SUPFAM" id="SSF52540">
    <property type="entry name" value="P-loop containing nucleoside triphosphate hydrolases"/>
    <property type="match status" value="1"/>
</dbReference>
<accession>A0AA45WIX2</accession>
<dbReference type="PROSITE" id="PS50893">
    <property type="entry name" value="ABC_TRANSPORTER_2"/>
    <property type="match status" value="1"/>
</dbReference>
<dbReference type="Proteomes" id="UP001157946">
    <property type="component" value="Unassembled WGS sequence"/>
</dbReference>
<comment type="caution">
    <text evidence="6">The sequence shown here is derived from an EMBL/GenBank/DDBJ whole genome shotgun (WGS) entry which is preliminary data.</text>
</comment>
<keyword evidence="2" id="KW-0813">Transport</keyword>
<evidence type="ECO:0000256" key="1">
    <source>
        <dbReference type="ARBA" id="ARBA00005417"/>
    </source>
</evidence>